<sequence length="294" mass="34920">MEKDIKKFQSVFTENTFLEILKSIKNDDFSNNQLFSHLSNIEEKVKLKEYMYKICQQTFIKLCPIFCDIIDLKLKYPLRLSMISILLATYTFIHPCPEKTIYKEKLKDYFDTHLSSPTAYKIFGSDVQQEDFDSELKLRKLAFKFSIRNQEEYINDPNNPYHQAKVNQLSRLLYRHISTFFGIVQNKNALLENEKILHSILLNNTVMEISKTRDLIELFKNITDDNDKYFGYKFLFRNIGYLLGKMKKIIKTSSLIDPLYNESFNFNIRECIICFFECFILILEAFKDTPYTVS</sequence>
<reference evidence="2" key="1">
    <citation type="submission" date="2017-02" db="UniProtKB">
        <authorList>
            <consortium name="WormBaseParasite"/>
        </authorList>
    </citation>
    <scope>IDENTIFICATION</scope>
</reference>
<protein>
    <submittedName>
        <fullName evidence="2">NR LBD domain-containing protein</fullName>
    </submittedName>
</protein>
<keyword evidence="1" id="KW-1185">Reference proteome</keyword>
<dbReference type="Proteomes" id="UP000038045">
    <property type="component" value="Unplaced"/>
</dbReference>
<dbReference type="WBParaSite" id="PTRK_0001651500.1">
    <property type="protein sequence ID" value="PTRK_0001651500.1"/>
    <property type="gene ID" value="PTRK_0001651500"/>
</dbReference>
<name>A0A0N5A4F7_PARTI</name>
<accession>A0A0N5A4F7</accession>
<proteinExistence type="predicted"/>
<evidence type="ECO:0000313" key="2">
    <source>
        <dbReference type="WBParaSite" id="PTRK_0001651500.1"/>
    </source>
</evidence>
<dbReference type="AlphaFoldDB" id="A0A0N5A4F7"/>
<evidence type="ECO:0000313" key="1">
    <source>
        <dbReference type="Proteomes" id="UP000038045"/>
    </source>
</evidence>
<organism evidence="1 2">
    <name type="scientific">Parastrongyloides trichosuri</name>
    <name type="common">Possum-specific nematode worm</name>
    <dbReference type="NCBI Taxonomy" id="131310"/>
    <lineage>
        <taxon>Eukaryota</taxon>
        <taxon>Metazoa</taxon>
        <taxon>Ecdysozoa</taxon>
        <taxon>Nematoda</taxon>
        <taxon>Chromadorea</taxon>
        <taxon>Rhabditida</taxon>
        <taxon>Tylenchina</taxon>
        <taxon>Panagrolaimomorpha</taxon>
        <taxon>Strongyloidoidea</taxon>
        <taxon>Strongyloididae</taxon>
        <taxon>Parastrongyloides</taxon>
    </lineage>
</organism>